<feature type="chain" id="PRO_5039730012" evidence="4">
    <location>
        <begin position="26"/>
        <end position="351"/>
    </location>
</feature>
<gene>
    <name evidence="5" type="primary">yiaO_2</name>
    <name evidence="5" type="ORF">NCTC10821_05718</name>
</gene>
<dbReference type="CDD" id="cd13603">
    <property type="entry name" value="PBP2_TRAP_Siap_TeaA_like"/>
    <property type="match status" value="1"/>
</dbReference>
<evidence type="ECO:0000313" key="5">
    <source>
        <dbReference type="EMBL" id="STZ62154.1"/>
    </source>
</evidence>
<dbReference type="PROSITE" id="PS51257">
    <property type="entry name" value="PROKAR_LIPOPROTEIN"/>
    <property type="match status" value="1"/>
</dbReference>
<dbReference type="Proteomes" id="UP000254978">
    <property type="component" value="Unassembled WGS sequence"/>
</dbReference>
<name>A0A378TNK9_9MYCO</name>
<sequence>MNINGRGVGSAAVAGMLAVALTACGGGGGAPGGGGDGAAAAGPAVSMNLGHVFPEDSEIDNAADAFAAAVAERSGGSITINVFPGGQIGSDEEMATALNGGTQEAAILSQGSSGFGHRVQLGNLPYLVSNEEEADALFYGDGFIAEYDKETLAQNGIHGLEFVENGFRALSNRVRPVRTPADVANLKIRVPSSDQLIQIFNLWNAQPTAIPFPELYTALEQGTVDGQENGVTLFRDSNFAEVQPYFTDNRYTYATAVFCVSQMIWGGLAPEQQTILQEEAEKASLAQRDTVRGENQAALDELAGQIEVIQLSDADFQVWRDSVQPIYDQARDTFGGETIDSLLAAVEEARR</sequence>
<dbReference type="EMBL" id="UGQT01000001">
    <property type="protein sequence ID" value="STZ62154.1"/>
    <property type="molecule type" value="Genomic_DNA"/>
</dbReference>
<reference evidence="5 6" key="1">
    <citation type="submission" date="2018-06" db="EMBL/GenBank/DDBJ databases">
        <authorList>
            <consortium name="Pathogen Informatics"/>
            <person name="Doyle S."/>
        </authorList>
    </citation>
    <scope>NUCLEOTIDE SEQUENCE [LARGE SCALE GENOMIC DNA]</scope>
    <source>
        <strain evidence="5 6">NCTC10821</strain>
    </source>
</reference>
<dbReference type="InterPro" id="IPR018389">
    <property type="entry name" value="DctP_fam"/>
</dbReference>
<dbReference type="Pfam" id="PF03480">
    <property type="entry name" value="DctP"/>
    <property type="match status" value="1"/>
</dbReference>
<evidence type="ECO:0000313" key="6">
    <source>
        <dbReference type="Proteomes" id="UP000254978"/>
    </source>
</evidence>
<proteinExistence type="inferred from homology"/>
<keyword evidence="2" id="KW-0813">Transport</keyword>
<feature type="signal peptide" evidence="4">
    <location>
        <begin position="1"/>
        <end position="25"/>
    </location>
</feature>
<dbReference type="InterPro" id="IPR004682">
    <property type="entry name" value="TRAP_DctP"/>
</dbReference>
<accession>A0A378TNK9</accession>
<evidence type="ECO:0000256" key="1">
    <source>
        <dbReference type="ARBA" id="ARBA00009023"/>
    </source>
</evidence>
<keyword evidence="3 4" id="KW-0732">Signal</keyword>
<dbReference type="GO" id="GO:0030288">
    <property type="term" value="C:outer membrane-bounded periplasmic space"/>
    <property type="evidence" value="ECO:0007669"/>
    <property type="project" value="InterPro"/>
</dbReference>
<dbReference type="GO" id="GO:0055085">
    <property type="term" value="P:transmembrane transport"/>
    <property type="evidence" value="ECO:0007669"/>
    <property type="project" value="InterPro"/>
</dbReference>
<dbReference type="PANTHER" id="PTHR33376">
    <property type="match status" value="1"/>
</dbReference>
<evidence type="ECO:0000256" key="2">
    <source>
        <dbReference type="ARBA" id="ARBA00022448"/>
    </source>
</evidence>
<dbReference type="RefSeq" id="WP_115280915.1">
    <property type="nucleotide sequence ID" value="NZ_AP022600.1"/>
</dbReference>
<protein>
    <submittedName>
        <fullName evidence="5">TRAP dicarboxylate transporter subunit DctP</fullName>
    </submittedName>
</protein>
<evidence type="ECO:0000256" key="3">
    <source>
        <dbReference type="ARBA" id="ARBA00022729"/>
    </source>
</evidence>
<dbReference type="PANTHER" id="PTHR33376:SF7">
    <property type="entry name" value="C4-DICARBOXYLATE-BINDING PROTEIN DCTB"/>
    <property type="match status" value="1"/>
</dbReference>
<dbReference type="PIRSF" id="PIRSF006470">
    <property type="entry name" value="DctB"/>
    <property type="match status" value="1"/>
</dbReference>
<organism evidence="5 6">
    <name type="scientific">Mycolicibacterium tokaiense</name>
    <dbReference type="NCBI Taxonomy" id="39695"/>
    <lineage>
        <taxon>Bacteria</taxon>
        <taxon>Bacillati</taxon>
        <taxon>Actinomycetota</taxon>
        <taxon>Actinomycetes</taxon>
        <taxon>Mycobacteriales</taxon>
        <taxon>Mycobacteriaceae</taxon>
        <taxon>Mycolicibacterium</taxon>
    </lineage>
</organism>
<dbReference type="OrthoDB" id="9815946at2"/>
<keyword evidence="6" id="KW-1185">Reference proteome</keyword>
<dbReference type="NCBIfam" id="NF037995">
    <property type="entry name" value="TRAP_S1"/>
    <property type="match status" value="1"/>
</dbReference>
<dbReference type="InterPro" id="IPR038404">
    <property type="entry name" value="TRAP_DctP_sf"/>
</dbReference>
<evidence type="ECO:0000256" key="4">
    <source>
        <dbReference type="SAM" id="SignalP"/>
    </source>
</evidence>
<comment type="similarity">
    <text evidence="1">Belongs to the bacterial solute-binding protein 7 family.</text>
</comment>
<dbReference type="AlphaFoldDB" id="A0A378TNK9"/>
<dbReference type="Gene3D" id="3.40.190.170">
    <property type="entry name" value="Bacterial extracellular solute-binding protein, family 7"/>
    <property type="match status" value="1"/>
</dbReference>